<keyword evidence="3" id="KW-0328">Glycosyltransferase</keyword>
<feature type="region of interest" description="Disordered" evidence="1">
    <location>
        <begin position="284"/>
        <end position="332"/>
    </location>
</feature>
<dbReference type="GO" id="GO:0016757">
    <property type="term" value="F:glycosyltransferase activity"/>
    <property type="evidence" value="ECO:0007669"/>
    <property type="project" value="UniProtKB-KW"/>
</dbReference>
<feature type="compositionally biased region" description="Basic and acidic residues" evidence="1">
    <location>
        <begin position="310"/>
        <end position="332"/>
    </location>
</feature>
<feature type="transmembrane region" description="Helical" evidence="2">
    <location>
        <begin position="458"/>
        <end position="486"/>
    </location>
</feature>
<keyword evidence="3" id="KW-0808">Transferase</keyword>
<feature type="transmembrane region" description="Helical" evidence="2">
    <location>
        <begin position="434"/>
        <end position="451"/>
    </location>
</feature>
<sequence length="524" mass="60525">MDFQKLSLYKYPIIFSLSCTALYLAFAYDLERSDFFKLISLYGALFFLSFKLIQFQKHNYWVLISLSLVFRLLFIVAIPMLSQDYFRFIWDGRLLANGFNPYEYLPAELVADPTLPVSQARQLIDGMGGLSAANYTNYAPVNQLVFLFAGGLAGNNIIFSVILMRIVIIAADFGTLYFGTQLLRSLKLPDHRIFWYMLNPFIIIELTGNLHFEGVMVFFLVWALYLLHKRKWIWSAIVFGISVSVKLLPLMFLPLLFRYFTGFSFPGISKASAAFSQANENFSGKKKNGLKEKHPQKDKSRSPELNISTRHPERSRGQSISHSERSRGKSISHPERSRGVIAFSKLIVYYLLVFAVVILSFFPFFNSEVIRNFTQSIGLWFGKFEFNASIYYVVREFGFWIKGYNIIGSAGKILPLITLLIILGLSFFRKNQTTKQLITSMLFAITAYLFLSTTVHPWYLAVPLILSVFTQFRYMIAWSAVVFLSYYAYSNPEYQENLWLVTLEYLIVFGYMGWELFKGRPLKL</sequence>
<evidence type="ECO:0000313" key="3">
    <source>
        <dbReference type="EMBL" id="MCP9198884.1"/>
    </source>
</evidence>
<dbReference type="Proteomes" id="UP001155280">
    <property type="component" value="Unassembled WGS sequence"/>
</dbReference>
<feature type="transmembrane region" description="Helical" evidence="2">
    <location>
        <begin position="406"/>
        <end position="428"/>
    </location>
</feature>
<organism evidence="3 4">
    <name type="scientific">Christiangramia oceanisediminis</name>
    <dbReference type="NCBI Taxonomy" id="2920386"/>
    <lineage>
        <taxon>Bacteria</taxon>
        <taxon>Pseudomonadati</taxon>
        <taxon>Bacteroidota</taxon>
        <taxon>Flavobacteriia</taxon>
        <taxon>Flavobacteriales</taxon>
        <taxon>Flavobacteriaceae</taxon>
        <taxon>Christiangramia</taxon>
    </lineage>
</organism>
<keyword evidence="4" id="KW-1185">Reference proteome</keyword>
<dbReference type="RefSeq" id="WP_241550885.1">
    <property type="nucleotide sequence ID" value="NZ_JANCNS010000001.1"/>
</dbReference>
<feature type="transmembrane region" description="Helical" evidence="2">
    <location>
        <begin position="232"/>
        <end position="257"/>
    </location>
</feature>
<dbReference type="EMBL" id="JANCNS010000001">
    <property type="protein sequence ID" value="MCP9198884.1"/>
    <property type="molecule type" value="Genomic_DNA"/>
</dbReference>
<proteinExistence type="predicted"/>
<dbReference type="Pfam" id="PF26314">
    <property type="entry name" value="MptA_B_family"/>
    <property type="match status" value="1"/>
</dbReference>
<feature type="transmembrane region" description="Helical" evidence="2">
    <location>
        <begin position="35"/>
        <end position="53"/>
    </location>
</feature>
<feature type="transmembrane region" description="Helical" evidence="2">
    <location>
        <begin position="201"/>
        <end position="226"/>
    </location>
</feature>
<reference evidence="3" key="1">
    <citation type="submission" date="2022-07" db="EMBL/GenBank/DDBJ databases">
        <title>Gramela sediminis sp. nov., isolated from deep-sea sediment of the Indian Ocean.</title>
        <authorList>
            <person name="Shi H."/>
        </authorList>
    </citation>
    <scope>NUCLEOTIDE SEQUENCE</scope>
    <source>
        <strain evidence="3">GC03-9</strain>
    </source>
</reference>
<gene>
    <name evidence="3" type="ORF">MKO06_03130</name>
</gene>
<name>A0A9X2KW36_9FLAO</name>
<feature type="compositionally biased region" description="Basic and acidic residues" evidence="1">
    <location>
        <begin position="289"/>
        <end position="302"/>
    </location>
</feature>
<keyword evidence="2" id="KW-1133">Transmembrane helix</keyword>
<feature type="transmembrane region" description="Helical" evidence="2">
    <location>
        <begin position="12"/>
        <end position="29"/>
    </location>
</feature>
<keyword evidence="2" id="KW-0472">Membrane</keyword>
<feature type="transmembrane region" description="Helical" evidence="2">
    <location>
        <begin position="60"/>
        <end position="81"/>
    </location>
</feature>
<evidence type="ECO:0000256" key="1">
    <source>
        <dbReference type="SAM" id="MobiDB-lite"/>
    </source>
</evidence>
<evidence type="ECO:0000313" key="4">
    <source>
        <dbReference type="Proteomes" id="UP001155280"/>
    </source>
</evidence>
<keyword evidence="2" id="KW-0812">Transmembrane</keyword>
<dbReference type="AlphaFoldDB" id="A0A9X2KW36"/>
<protein>
    <submittedName>
        <fullName evidence="3">Mannosyltransferase</fullName>
    </submittedName>
</protein>
<evidence type="ECO:0000256" key="2">
    <source>
        <dbReference type="SAM" id="Phobius"/>
    </source>
</evidence>
<accession>A0A9X2KW36</accession>
<feature type="transmembrane region" description="Helical" evidence="2">
    <location>
        <begin position="157"/>
        <end position="180"/>
    </location>
</feature>
<feature type="transmembrane region" description="Helical" evidence="2">
    <location>
        <begin position="498"/>
        <end position="517"/>
    </location>
</feature>
<comment type="caution">
    <text evidence="3">The sequence shown here is derived from an EMBL/GenBank/DDBJ whole genome shotgun (WGS) entry which is preliminary data.</text>
</comment>
<feature type="transmembrane region" description="Helical" evidence="2">
    <location>
        <begin position="346"/>
        <end position="365"/>
    </location>
</feature>